<proteinExistence type="inferred from homology"/>
<evidence type="ECO:0000256" key="1">
    <source>
        <dbReference type="ARBA" id="ARBA00004123"/>
    </source>
</evidence>
<evidence type="ECO:0000313" key="13">
    <source>
        <dbReference type="EMBL" id="KFH43571.1"/>
    </source>
</evidence>
<keyword evidence="9" id="KW-0539">Nucleus</keyword>
<feature type="coiled-coil region" evidence="10">
    <location>
        <begin position="255"/>
        <end position="321"/>
    </location>
</feature>
<dbReference type="GO" id="GO:0005524">
    <property type="term" value="F:ATP binding"/>
    <property type="evidence" value="ECO:0007669"/>
    <property type="project" value="UniProtKB-KW"/>
</dbReference>
<dbReference type="EMBL" id="JPKY01000066">
    <property type="protein sequence ID" value="KFH43571.1"/>
    <property type="molecule type" value="Genomic_DNA"/>
</dbReference>
<dbReference type="GO" id="GO:0000724">
    <property type="term" value="P:double-strand break repair via homologous recombination"/>
    <property type="evidence" value="ECO:0007669"/>
    <property type="project" value="TreeGrafter"/>
</dbReference>
<dbReference type="HOGENOM" id="CLU_004969_2_0_1"/>
<evidence type="ECO:0000256" key="4">
    <source>
        <dbReference type="ARBA" id="ARBA00018687"/>
    </source>
</evidence>
<feature type="compositionally biased region" description="Basic and acidic residues" evidence="11">
    <location>
        <begin position="30"/>
        <end position="42"/>
    </location>
</feature>
<evidence type="ECO:0000256" key="8">
    <source>
        <dbReference type="ARBA" id="ARBA00023054"/>
    </source>
</evidence>
<feature type="coiled-coil region" evidence="10">
    <location>
        <begin position="677"/>
        <end position="763"/>
    </location>
</feature>
<dbReference type="FunFam" id="3.40.50.300:FF:001301">
    <property type="entry name" value="Structural maintenance of chromosomes 5"/>
    <property type="match status" value="1"/>
</dbReference>
<name>A0A086T2I9_HAPC1</name>
<dbReference type="PANTHER" id="PTHR45916:SF1">
    <property type="entry name" value="STRUCTURAL MAINTENANCE OF CHROMOSOMES PROTEIN 5"/>
    <property type="match status" value="1"/>
</dbReference>
<evidence type="ECO:0000256" key="5">
    <source>
        <dbReference type="ARBA" id="ARBA00022454"/>
    </source>
</evidence>
<feature type="coiled-coil region" evidence="10">
    <location>
        <begin position="350"/>
        <end position="449"/>
    </location>
</feature>
<evidence type="ECO:0000256" key="3">
    <source>
        <dbReference type="ARBA" id="ARBA00010171"/>
    </source>
</evidence>
<evidence type="ECO:0000256" key="10">
    <source>
        <dbReference type="SAM" id="Coils"/>
    </source>
</evidence>
<evidence type="ECO:0000256" key="6">
    <source>
        <dbReference type="ARBA" id="ARBA00022741"/>
    </source>
</evidence>
<comment type="subcellular location">
    <subcellularLocation>
        <location evidence="2">Chromosome</location>
    </subcellularLocation>
    <subcellularLocation>
        <location evidence="1">Nucleus</location>
    </subcellularLocation>
</comment>
<dbReference type="GO" id="GO:0030915">
    <property type="term" value="C:Smc5-Smc6 complex"/>
    <property type="evidence" value="ECO:0007669"/>
    <property type="project" value="TreeGrafter"/>
</dbReference>
<dbReference type="STRING" id="857340.A0A086T2I9"/>
<feature type="domain" description="RecF/RecN/SMC N-terminal" evidence="12">
    <location>
        <begin position="69"/>
        <end position="1065"/>
    </location>
</feature>
<comment type="similarity">
    <text evidence="3">Belongs to the SMC family. SMC5 subfamily.</text>
</comment>
<dbReference type="GO" id="GO:0003697">
    <property type="term" value="F:single-stranded DNA binding"/>
    <property type="evidence" value="ECO:0007669"/>
    <property type="project" value="TreeGrafter"/>
</dbReference>
<keyword evidence="7" id="KW-0067">ATP-binding</keyword>
<evidence type="ECO:0000313" key="14">
    <source>
        <dbReference type="Proteomes" id="UP000029964"/>
    </source>
</evidence>
<feature type="region of interest" description="Disordered" evidence="11">
    <location>
        <begin position="1"/>
        <end position="42"/>
    </location>
</feature>
<dbReference type="GO" id="GO:0005634">
    <property type="term" value="C:nucleus"/>
    <property type="evidence" value="ECO:0007669"/>
    <property type="project" value="UniProtKB-SubCell"/>
</dbReference>
<evidence type="ECO:0000256" key="9">
    <source>
        <dbReference type="ARBA" id="ARBA00023242"/>
    </source>
</evidence>
<dbReference type="OrthoDB" id="10254973at2759"/>
<protein>
    <recommendedName>
        <fullName evidence="4">Structural maintenance of chromosomes protein 5</fullName>
    </recommendedName>
</protein>
<feature type="coiled-coil region" evidence="10">
    <location>
        <begin position="813"/>
        <end position="941"/>
    </location>
</feature>
<accession>A0A086T2I9</accession>
<dbReference type="PANTHER" id="PTHR45916">
    <property type="entry name" value="STRUCTURAL MAINTENANCE OF CHROMOSOMES PROTEIN 5"/>
    <property type="match status" value="1"/>
</dbReference>
<dbReference type="InterPro" id="IPR027417">
    <property type="entry name" value="P-loop_NTPase"/>
</dbReference>
<gene>
    <name evidence="13" type="ORF">ACRE_056900</name>
</gene>
<keyword evidence="8 10" id="KW-0175">Coiled coil</keyword>
<dbReference type="Pfam" id="PF02463">
    <property type="entry name" value="SMC_N"/>
    <property type="match status" value="1"/>
</dbReference>
<dbReference type="Proteomes" id="UP000029964">
    <property type="component" value="Unassembled WGS sequence"/>
</dbReference>
<evidence type="ECO:0000259" key="12">
    <source>
        <dbReference type="Pfam" id="PF02463"/>
    </source>
</evidence>
<evidence type="ECO:0000256" key="2">
    <source>
        <dbReference type="ARBA" id="ARBA00004286"/>
    </source>
</evidence>
<evidence type="ECO:0000256" key="7">
    <source>
        <dbReference type="ARBA" id="ARBA00022840"/>
    </source>
</evidence>
<sequence length="1112" mass="127587">MADTATARRRRHDELDDGDSDSTISSDATDSPKRPRLAYDESPRSVVANGINGNGINVVTPDDYSPGAIVRVIVENFVTYEKAEFFPGPNLNMVIGPNGTGKSSLVCAICLGLGYGPKHLGRAGSVKEFVKHGKDTATIEIELRKRPTDRSNIIIRVQIRREQNTQKWWLNGKETSHKNIQSLMRQLKIQVDNLCQFLPQDRVVEFAQCTPVDLLHETLRAAAPEEMLEWQARLQGLHKDKKELSAGVQADTETLQSLHNRQQGLQADVDRIRERQEIQNNVANLKSAHLMSRYQEARASYTAARERKNAARQSLRRLEDESGPSLEAVNAKQEYARRVTTMISARMRTVKDAEKETQKLAAAVNEASDNVKEYRNRIDAERSGFEAKKKELQATRSRITNLQADLRNQPVEFNGADWNQKIRAEEHRMRELESDRRQLQLKIQGHKDQGRGVNSEMEKIRSDIEAFDTQQGQQMSFMKKHFPELAAGWEWVEANQDKFEKEVFGPPMVSCSLKDERYSDQVQSLLQNDDFTCFTAQTRNDYKKLSDQLYRVMSLSVVIRTCSNPLESYRPPVSTEEARQMGLDGFAIDYVEGPGPVLAMLCSEKGLHRSGVSLADHSDAQYESLVQSGTINSWAAGKQSYTVRRRREYGPQAMTAITKNIQPGRFWKSQPLDTGEKEELNRRLAELEDQRNQLIKEYKAFTNRRAEIDSEADELEKKIDRLRTEKSALQKEYQKWQSLPERIESEERKKTECEKDISNIRKTMDDLRFEWDEAAVARAQKALEHAESLERIGQAHDALLEAKVWHIEAESDIAGLKQRNASIMARLEEEKRVLAEATETVEETKRRGKELGDQAHRMLSSETEEWRNVIVQLCENKTADEIQLEIEAEEAKLELIHAANPNVIREFERRAGEIQRLQRKMEASQDKLRELTEETEELMAKWVPRLDELVSRINDAFAYNFEQISCAGEVRVHKDEDFDLWAMDIMVKFRENEELQQLNAHRQSGGERAVSTIFYLMALQSMAQSPFRVVDEINQGMDPRNERMVHERMVEIACREHTSQYFLITPKLLTGLRYDPKMRVLCIASGEYVPREGEKLDFKKCLKVQKGILAGA</sequence>
<reference evidence="14" key="1">
    <citation type="journal article" date="2014" name="Genome Announc.">
        <title>Genome sequence and annotation of Acremonium chrysogenum, producer of the beta-lactam antibiotic cephalosporin C.</title>
        <authorList>
            <person name="Terfehr D."/>
            <person name="Dahlmann T.A."/>
            <person name="Specht T."/>
            <person name="Zadra I."/>
            <person name="Kuernsteiner H."/>
            <person name="Kueck U."/>
        </authorList>
    </citation>
    <scope>NUCLEOTIDE SEQUENCE [LARGE SCALE GENOMIC DNA]</scope>
    <source>
        <strain evidence="14">ATCC 11550 / CBS 779.69 / DSM 880 / IAM 14645 / JCM 23072 / IMI 49137</strain>
    </source>
</reference>
<keyword evidence="5" id="KW-0158">Chromosome</keyword>
<dbReference type="SUPFAM" id="SSF52540">
    <property type="entry name" value="P-loop containing nucleoside triphosphate hydrolases"/>
    <property type="match status" value="1"/>
</dbReference>
<keyword evidence="14" id="KW-1185">Reference proteome</keyword>
<dbReference type="AlphaFoldDB" id="A0A086T2I9"/>
<dbReference type="Gene3D" id="3.40.50.300">
    <property type="entry name" value="P-loop containing nucleotide triphosphate hydrolases"/>
    <property type="match status" value="2"/>
</dbReference>
<organism evidence="13 14">
    <name type="scientific">Hapsidospora chrysogenum (strain ATCC 11550 / CBS 779.69 / DSM 880 / IAM 14645 / JCM 23072 / IMI 49137)</name>
    <name type="common">Acremonium chrysogenum</name>
    <dbReference type="NCBI Taxonomy" id="857340"/>
    <lineage>
        <taxon>Eukaryota</taxon>
        <taxon>Fungi</taxon>
        <taxon>Dikarya</taxon>
        <taxon>Ascomycota</taxon>
        <taxon>Pezizomycotina</taxon>
        <taxon>Sordariomycetes</taxon>
        <taxon>Hypocreomycetidae</taxon>
        <taxon>Hypocreales</taxon>
        <taxon>Bionectriaceae</taxon>
        <taxon>Hapsidospora</taxon>
    </lineage>
</organism>
<evidence type="ECO:0000256" key="11">
    <source>
        <dbReference type="SAM" id="MobiDB-lite"/>
    </source>
</evidence>
<keyword evidence="6" id="KW-0547">Nucleotide-binding</keyword>
<dbReference type="InterPro" id="IPR003395">
    <property type="entry name" value="RecF/RecN/SMC_N"/>
</dbReference>
<comment type="caution">
    <text evidence="13">The sequence shown here is derived from an EMBL/GenBank/DDBJ whole genome shotgun (WGS) entry which is preliminary data.</text>
</comment>